<protein>
    <submittedName>
        <fullName evidence="3">Uncharacterized protein</fullName>
    </submittedName>
</protein>
<accession>A0A6J4QQ26</accession>
<dbReference type="AlphaFoldDB" id="A0A6J4QQ26"/>
<feature type="region of interest" description="Disordered" evidence="1">
    <location>
        <begin position="94"/>
        <end position="128"/>
    </location>
</feature>
<proteinExistence type="predicted"/>
<reference evidence="3" key="1">
    <citation type="submission" date="2020-02" db="EMBL/GenBank/DDBJ databases">
        <authorList>
            <person name="Meier V. D."/>
        </authorList>
    </citation>
    <scope>NUCLEOTIDE SEQUENCE</scope>
    <source>
        <strain evidence="3">AVDCRST_MAG78</strain>
    </source>
</reference>
<evidence type="ECO:0000256" key="2">
    <source>
        <dbReference type="SAM" id="SignalP"/>
    </source>
</evidence>
<name>A0A6J4QQ26_9ACTN</name>
<sequence>MRKFMMLSAVVALVVAALALPALAQDGIFRGDEDRFEARQDRLEERFEEDFFFGEEGFFFGDDRFEDFEDEGFFFFFGDDRDHFDRDDDYDYDDEDRFDGSGVSQSFEQDAQSGDVSQSFNVSNSGDNSNQCAGIQGVANTGNAQNQIGVLQYASEADDFDFEDSGAQIEVSPSNSTVCDQQVNQAATAFGGK</sequence>
<gene>
    <name evidence="3" type="ORF">AVDCRST_MAG78-3462</name>
</gene>
<evidence type="ECO:0000256" key="1">
    <source>
        <dbReference type="SAM" id="MobiDB-lite"/>
    </source>
</evidence>
<feature type="signal peptide" evidence="2">
    <location>
        <begin position="1"/>
        <end position="24"/>
    </location>
</feature>
<keyword evidence="2" id="KW-0732">Signal</keyword>
<evidence type="ECO:0000313" key="3">
    <source>
        <dbReference type="EMBL" id="CAA9451538.1"/>
    </source>
</evidence>
<feature type="compositionally biased region" description="Polar residues" evidence="1">
    <location>
        <begin position="102"/>
        <end position="128"/>
    </location>
</feature>
<feature type="chain" id="PRO_5026887902" evidence="2">
    <location>
        <begin position="25"/>
        <end position="193"/>
    </location>
</feature>
<dbReference type="EMBL" id="CADCVB010000227">
    <property type="protein sequence ID" value="CAA9451538.1"/>
    <property type="molecule type" value="Genomic_DNA"/>
</dbReference>
<organism evidence="3">
    <name type="scientific">uncultured Rubrobacteraceae bacterium</name>
    <dbReference type="NCBI Taxonomy" id="349277"/>
    <lineage>
        <taxon>Bacteria</taxon>
        <taxon>Bacillati</taxon>
        <taxon>Actinomycetota</taxon>
        <taxon>Rubrobacteria</taxon>
        <taxon>Rubrobacterales</taxon>
        <taxon>Rubrobacteraceae</taxon>
        <taxon>environmental samples</taxon>
    </lineage>
</organism>